<feature type="transmembrane region" description="Helical" evidence="3">
    <location>
        <begin position="370"/>
        <end position="394"/>
    </location>
</feature>
<gene>
    <name evidence="7" type="ORF">K7432_009071</name>
</gene>
<feature type="transmembrane region" description="Helical" evidence="3">
    <location>
        <begin position="295"/>
        <end position="325"/>
    </location>
</feature>
<accession>A0ABR2WQV8</accession>
<feature type="transmembrane region" description="Helical" evidence="3">
    <location>
        <begin position="401"/>
        <end position="418"/>
    </location>
</feature>
<feature type="compositionally biased region" description="Low complexity" evidence="2">
    <location>
        <begin position="657"/>
        <end position="673"/>
    </location>
</feature>
<evidence type="ECO:0000259" key="6">
    <source>
        <dbReference type="Pfam" id="PF06011"/>
    </source>
</evidence>
<feature type="transmembrane region" description="Helical" evidence="3">
    <location>
        <begin position="337"/>
        <end position="358"/>
    </location>
</feature>
<dbReference type="InterPro" id="IPR014756">
    <property type="entry name" value="Ig_E-set"/>
</dbReference>
<dbReference type="Proteomes" id="UP001479436">
    <property type="component" value="Unassembled WGS sequence"/>
</dbReference>
<dbReference type="InterPro" id="IPR003172">
    <property type="entry name" value="ML_dom"/>
</dbReference>
<feature type="transmembrane region" description="Helical" evidence="3">
    <location>
        <begin position="430"/>
        <end position="447"/>
    </location>
</feature>
<evidence type="ECO:0000256" key="2">
    <source>
        <dbReference type="SAM" id="MobiDB-lite"/>
    </source>
</evidence>
<proteinExistence type="predicted"/>
<dbReference type="EMBL" id="JASJQH010000537">
    <property type="protein sequence ID" value="KAK9763885.1"/>
    <property type="molecule type" value="Genomic_DNA"/>
</dbReference>
<keyword evidence="3" id="KW-0812">Transmembrane</keyword>
<evidence type="ECO:0000259" key="5">
    <source>
        <dbReference type="Pfam" id="PF02221"/>
    </source>
</evidence>
<feature type="transmembrane region" description="Helical" evidence="3">
    <location>
        <begin position="516"/>
        <end position="542"/>
    </location>
</feature>
<dbReference type="SUPFAM" id="SSF81296">
    <property type="entry name" value="E set domains"/>
    <property type="match status" value="1"/>
</dbReference>
<feature type="chain" id="PRO_5047482979" description="Phosphatidylglycerol/phosphatidylinositol transfer protein" evidence="4">
    <location>
        <begin position="28"/>
        <end position="705"/>
    </location>
</feature>
<dbReference type="PANTHER" id="PTHR31145:SF6">
    <property type="entry name" value="INTEGRAL MEMBRANE PROTEIN (AFU_ORTHOLOGUE AFUA_7G01610)"/>
    <property type="match status" value="1"/>
</dbReference>
<organism evidence="7 8">
    <name type="scientific">Basidiobolus ranarum</name>
    <dbReference type="NCBI Taxonomy" id="34480"/>
    <lineage>
        <taxon>Eukaryota</taxon>
        <taxon>Fungi</taxon>
        <taxon>Fungi incertae sedis</taxon>
        <taxon>Zoopagomycota</taxon>
        <taxon>Entomophthoromycotina</taxon>
        <taxon>Basidiobolomycetes</taxon>
        <taxon>Basidiobolales</taxon>
        <taxon>Basidiobolaceae</taxon>
        <taxon>Basidiobolus</taxon>
    </lineage>
</organism>
<feature type="signal peptide" evidence="4">
    <location>
        <begin position="1"/>
        <end position="27"/>
    </location>
</feature>
<feature type="region of interest" description="Disordered" evidence="2">
    <location>
        <begin position="657"/>
        <end position="705"/>
    </location>
</feature>
<feature type="transmembrane region" description="Helical" evidence="3">
    <location>
        <begin position="159"/>
        <end position="185"/>
    </location>
</feature>
<dbReference type="InterPro" id="IPR010308">
    <property type="entry name" value="TRP_C"/>
</dbReference>
<feature type="transmembrane region" description="Helical" evidence="3">
    <location>
        <begin position="454"/>
        <end position="475"/>
    </location>
</feature>
<reference evidence="7 8" key="1">
    <citation type="submission" date="2023-04" db="EMBL/GenBank/DDBJ databases">
        <title>Genome of Basidiobolus ranarum AG-B5.</title>
        <authorList>
            <person name="Stajich J.E."/>
            <person name="Carter-House D."/>
            <person name="Gryganskyi A."/>
        </authorList>
    </citation>
    <scope>NUCLEOTIDE SEQUENCE [LARGE SCALE GENOMIC DNA]</scope>
    <source>
        <strain evidence="7 8">AG-B5</strain>
    </source>
</reference>
<comment type="caution">
    <text evidence="7">The sequence shown here is derived from an EMBL/GenBank/DDBJ whole genome shotgun (WGS) entry which is preliminary data.</text>
</comment>
<keyword evidence="8" id="KW-1185">Reference proteome</keyword>
<feature type="transmembrane region" description="Helical" evidence="3">
    <location>
        <begin position="206"/>
        <end position="227"/>
    </location>
</feature>
<keyword evidence="3" id="KW-1133">Transmembrane helix</keyword>
<feature type="transmembrane region" description="Helical" evidence="3">
    <location>
        <begin position="487"/>
        <end position="504"/>
    </location>
</feature>
<evidence type="ECO:0000313" key="8">
    <source>
        <dbReference type="Proteomes" id="UP001479436"/>
    </source>
</evidence>
<evidence type="ECO:0000256" key="3">
    <source>
        <dbReference type="SAM" id="Phobius"/>
    </source>
</evidence>
<sequence length="705" mass="77957">MLYSKNIIISSLFIALTTALFFQSALSETAFGRCGNPGHSWNPINGTATFNINNRAIDIQVTGEANDTLYGFSQAKNRSASAIYVISTLNYRDSVKDSDLCASLGKCPAQGGKVTLNKVLNLPTYVPFVGVQITGLLIDEEGGEYGCFTTSVNQTEETYYNIVVIVMLCTLILPIISLCFGYIFGNVRDIFAYTSSLGIDGRMQSFRYPGVFDMVNHFQFLVITGLLNLDYSFFYQKFVSKFHSAMGILADNITNNGAIKASGVDVVTHITPNLSIKDRGILFFAHLVGLESNELLVSLLIFMSFVLVAVLLISGLINGVAILAMRSDGAYYSQKKLFAFTLGNILRFLLLFHLPLTLFAFNQLMIHDPIWLTVVAAILVILLSLAVIAGALVYLTRISPVSIIFIDTFYMLTFGPLYNTYTTSSYRYAWVKYGHHVILAGIIAFGQRNGLVQLILVLCLELGMFYACVGIHPYISSNVNRWETIFQAFRVVLVALLFVYLPAIKTSDEAKDWCGLISIFLILIFQLFWVIRAIACLLKIIIHRYTKPTVINDISLSTTPNPPSHPRGISLSRISAPTSVVSGPPFERPLSSEQMYGGYRPRSDNVSHTSSVDGMGLSPYDRYMASLRESAGLRQEVLIDDTTDTRSSANLSVSTFSPKPAYSSHHSHPSQSSFVYEDIPHPRDSAGSQRQMGSLPKFFSANNET</sequence>
<feature type="region of interest" description="Disordered" evidence="2">
    <location>
        <begin position="580"/>
        <end position="612"/>
    </location>
</feature>
<feature type="domain" description="MD-2-related lipid-recognition" evidence="5">
    <location>
        <begin position="60"/>
        <end position="152"/>
    </location>
</feature>
<keyword evidence="4" id="KW-0732">Signal</keyword>
<name>A0ABR2WQV8_9FUNG</name>
<dbReference type="PANTHER" id="PTHR31145">
    <property type="entry name" value="INTEGRAL MEMBRANE PROTEIN (AFU_ORTHOLOGUE AFUA_7G01610)"/>
    <property type="match status" value="1"/>
</dbReference>
<dbReference type="Pfam" id="PF06011">
    <property type="entry name" value="TRP"/>
    <property type="match status" value="1"/>
</dbReference>
<evidence type="ECO:0000256" key="4">
    <source>
        <dbReference type="SAM" id="SignalP"/>
    </source>
</evidence>
<dbReference type="InterPro" id="IPR040241">
    <property type="entry name" value="TRP_Flc/Pkd2-like"/>
</dbReference>
<keyword evidence="3" id="KW-0472">Membrane</keyword>
<evidence type="ECO:0000313" key="7">
    <source>
        <dbReference type="EMBL" id="KAK9763885.1"/>
    </source>
</evidence>
<feature type="domain" description="TRP C-terminal" evidence="6">
    <location>
        <begin position="296"/>
        <end position="544"/>
    </location>
</feature>
<dbReference type="Pfam" id="PF02221">
    <property type="entry name" value="E1_DerP2_DerF2"/>
    <property type="match status" value="1"/>
</dbReference>
<evidence type="ECO:0000256" key="1">
    <source>
        <dbReference type="ARBA" id="ARBA00016056"/>
    </source>
</evidence>
<protein>
    <recommendedName>
        <fullName evidence="1">Phosphatidylglycerol/phosphatidylinositol transfer protein</fullName>
    </recommendedName>
</protein>